<dbReference type="EMBL" id="BDGU01000145">
    <property type="protein sequence ID" value="GAW03367.1"/>
    <property type="molecule type" value="Genomic_DNA"/>
</dbReference>
<organism evidence="1 2">
    <name type="scientific">Lentinula edodes</name>
    <name type="common">Shiitake mushroom</name>
    <name type="synonym">Lentinus edodes</name>
    <dbReference type="NCBI Taxonomy" id="5353"/>
    <lineage>
        <taxon>Eukaryota</taxon>
        <taxon>Fungi</taxon>
        <taxon>Dikarya</taxon>
        <taxon>Basidiomycota</taxon>
        <taxon>Agaricomycotina</taxon>
        <taxon>Agaricomycetes</taxon>
        <taxon>Agaricomycetidae</taxon>
        <taxon>Agaricales</taxon>
        <taxon>Marasmiineae</taxon>
        <taxon>Omphalotaceae</taxon>
        <taxon>Lentinula</taxon>
    </lineage>
</organism>
<evidence type="ECO:0000313" key="2">
    <source>
        <dbReference type="Proteomes" id="UP000188533"/>
    </source>
</evidence>
<keyword evidence="2" id="KW-1185">Reference proteome</keyword>
<protein>
    <submittedName>
        <fullName evidence="1">Uncharacterized protein</fullName>
    </submittedName>
</protein>
<reference evidence="1 2" key="1">
    <citation type="submission" date="2016-08" db="EMBL/GenBank/DDBJ databases">
        <authorList>
            <consortium name="Lentinula edodes genome sequencing consortium"/>
            <person name="Sakamoto Y."/>
            <person name="Nakade K."/>
            <person name="Sato S."/>
            <person name="Yoshida Y."/>
            <person name="Miyazaki K."/>
            <person name="Natsume S."/>
            <person name="Konno N."/>
        </authorList>
    </citation>
    <scope>NUCLEOTIDE SEQUENCE [LARGE SCALE GENOMIC DNA]</scope>
    <source>
        <strain evidence="1 2">NBRC 111202</strain>
    </source>
</reference>
<name>A0A1Q3E7Y4_LENED</name>
<sequence>MYNERYGYKSYMNLPVNLQNPFEAKLRSLVSLTFNFAAFRKLSVREVFFRVKNLLTSCTRAYLEIYERSYLKNTITAEAQEVRLGKSKAMYMRE</sequence>
<dbReference type="AlphaFoldDB" id="A0A1Q3E7Y4"/>
<comment type="caution">
    <text evidence="1">The sequence shown here is derived from an EMBL/GenBank/DDBJ whole genome shotgun (WGS) entry which is preliminary data.</text>
</comment>
<evidence type="ECO:0000313" key="1">
    <source>
        <dbReference type="EMBL" id="GAW03367.1"/>
    </source>
</evidence>
<reference evidence="1 2" key="2">
    <citation type="submission" date="2017-02" db="EMBL/GenBank/DDBJ databases">
        <title>A genome survey and senescence transcriptome analysis in Lentinula edodes.</title>
        <authorList>
            <person name="Sakamoto Y."/>
            <person name="Nakade K."/>
            <person name="Sato S."/>
            <person name="Yoshida Y."/>
            <person name="Miyazaki K."/>
            <person name="Natsume S."/>
            <person name="Konno N."/>
        </authorList>
    </citation>
    <scope>NUCLEOTIDE SEQUENCE [LARGE SCALE GENOMIC DNA]</scope>
    <source>
        <strain evidence="1 2">NBRC 111202</strain>
    </source>
</reference>
<accession>A0A1Q3E7Y4</accession>
<dbReference type="Proteomes" id="UP000188533">
    <property type="component" value="Unassembled WGS sequence"/>
</dbReference>
<gene>
    <name evidence="1" type="ORF">LENED_005089</name>
</gene>
<proteinExistence type="predicted"/>